<dbReference type="SUPFAM" id="SSF58104">
    <property type="entry name" value="Methyl-accepting chemotaxis protein (MCP) signaling domain"/>
    <property type="match status" value="1"/>
</dbReference>
<dbReference type="SUPFAM" id="SSF46458">
    <property type="entry name" value="Globin-like"/>
    <property type="match status" value="1"/>
</dbReference>
<sequence>MEIASDAAIKFLSSAMRGPERAAEIRKGVVGKLPDVLEEFYARVLASPAGELFPDAGTAASAKAAQLNHWQELFQNELSPLTLEKSKEIGKTHLHVGLSPVWYISAYGWVLMKLVPELIRKHRFRKGELEGVLCTLILRLFSDMAASQTGYEEALVRKALSEELESKTESLGKLADSVTDFNKVILQLAFLQRNSNDVANNGQTISSAATELVSSVESIATSSENAAQEAQDSNTSVSSGRTAIGQLSTVVSNIARAVHETSSSVDELSEASDQIGQMLSVIEGIAQQTNLLALNATIEAARAGEAGKGFAVVASEVKQLANQTAQSTDDIARRIAALREGMSAIQTNMQTSTEAVEQSEEAIARTSEQIDRFAEQVESVSGRMSEIAGVLSQQKEASGEIALSISDVANLAADSHDYVKTIASAMTASTNQFKANADQLFDAHSDVGLCYMAKIDHALFKKRVIDTCLGTDNWNVADVPDHHHCRLGKWYDQITDESIRSLPAFQSLIVPHQEVHAYAKAALEAAQAHDPTVMLETLQKLDHASSQVIEGLDQLASAIKARHKTGRAAA</sequence>
<gene>
    <name evidence="6" type="ORF">HK439_25865</name>
</gene>
<dbReference type="InterPro" id="IPR004089">
    <property type="entry name" value="MCPsignal_dom"/>
</dbReference>
<dbReference type="PROSITE" id="PS50111">
    <property type="entry name" value="CHEMOTAXIS_TRANSDUC_2"/>
    <property type="match status" value="1"/>
</dbReference>
<dbReference type="AlphaFoldDB" id="A0A926P4F8"/>
<dbReference type="Proteomes" id="UP000598467">
    <property type="component" value="Unassembled WGS sequence"/>
</dbReference>
<dbReference type="Pfam" id="PF13682">
    <property type="entry name" value="CZB"/>
    <property type="match status" value="1"/>
</dbReference>
<dbReference type="PANTHER" id="PTHR32089">
    <property type="entry name" value="METHYL-ACCEPTING CHEMOTAXIS PROTEIN MCPB"/>
    <property type="match status" value="1"/>
</dbReference>
<dbReference type="Gene3D" id="1.10.287.950">
    <property type="entry name" value="Methyl-accepting chemotaxis protein"/>
    <property type="match status" value="1"/>
</dbReference>
<dbReference type="InterPro" id="IPR025991">
    <property type="entry name" value="Chemoreceptor_zinc-bind_dom"/>
</dbReference>
<dbReference type="RefSeq" id="WP_190294383.1">
    <property type="nucleotide sequence ID" value="NZ_JABFCZ010000053.1"/>
</dbReference>
<dbReference type="GO" id="GO:0020037">
    <property type="term" value="F:heme binding"/>
    <property type="evidence" value="ECO:0007669"/>
    <property type="project" value="InterPro"/>
</dbReference>
<feature type="coiled-coil region" evidence="4">
    <location>
        <begin position="349"/>
        <end position="376"/>
    </location>
</feature>
<evidence type="ECO:0000313" key="7">
    <source>
        <dbReference type="Proteomes" id="UP000598467"/>
    </source>
</evidence>
<comment type="similarity">
    <text evidence="2">Belongs to the methyl-accepting chemotaxis (MCP) protein family.</text>
</comment>
<reference evidence="6" key="1">
    <citation type="submission" date="2020-05" db="EMBL/GenBank/DDBJ databases">
        <title>Identification of trans-AT polyketide cluster in two marine bacteria, producers of a novel glutaramide-containing polyketide sesbanimide D and analogs.</title>
        <authorList>
            <person name="Kacar D."/>
            <person name="Rodriguez P."/>
            <person name="Canedo L."/>
            <person name="Gonzalez E."/>
            <person name="Galan B."/>
            <person name="De La Calle F."/>
            <person name="Garcia J.L."/>
        </authorList>
    </citation>
    <scope>NUCLEOTIDE SEQUENCE</scope>
    <source>
        <strain evidence="6">PHM038</strain>
    </source>
</reference>
<evidence type="ECO:0000256" key="1">
    <source>
        <dbReference type="ARBA" id="ARBA00023224"/>
    </source>
</evidence>
<dbReference type="PANTHER" id="PTHR32089:SF112">
    <property type="entry name" value="LYSOZYME-LIKE PROTEIN-RELATED"/>
    <property type="match status" value="1"/>
</dbReference>
<keyword evidence="4" id="KW-0175">Coiled coil</keyword>
<dbReference type="GO" id="GO:0007165">
    <property type="term" value="P:signal transduction"/>
    <property type="evidence" value="ECO:0007669"/>
    <property type="project" value="UniProtKB-KW"/>
</dbReference>
<dbReference type="Pfam" id="PF00015">
    <property type="entry name" value="MCPsignal"/>
    <property type="match status" value="1"/>
</dbReference>
<comment type="caution">
    <text evidence="6">The sequence shown here is derived from an EMBL/GenBank/DDBJ whole genome shotgun (WGS) entry which is preliminary data.</text>
</comment>
<dbReference type="GO" id="GO:0019825">
    <property type="term" value="F:oxygen binding"/>
    <property type="evidence" value="ECO:0007669"/>
    <property type="project" value="InterPro"/>
</dbReference>
<dbReference type="InterPro" id="IPR004090">
    <property type="entry name" value="Chemotax_Me-accpt_rcpt"/>
</dbReference>
<dbReference type="EMBL" id="JABFCZ010000053">
    <property type="protein sequence ID" value="MBD1549693.1"/>
    <property type="molecule type" value="Genomic_DNA"/>
</dbReference>
<dbReference type="GO" id="GO:0004888">
    <property type="term" value="F:transmembrane signaling receptor activity"/>
    <property type="evidence" value="ECO:0007669"/>
    <property type="project" value="InterPro"/>
</dbReference>
<evidence type="ECO:0000256" key="4">
    <source>
        <dbReference type="SAM" id="Coils"/>
    </source>
</evidence>
<keyword evidence="1 3" id="KW-0807">Transducer</keyword>
<evidence type="ECO:0000256" key="2">
    <source>
        <dbReference type="ARBA" id="ARBA00029447"/>
    </source>
</evidence>
<dbReference type="CDD" id="cd11386">
    <property type="entry name" value="MCP_signal"/>
    <property type="match status" value="1"/>
</dbReference>
<dbReference type="Gene3D" id="1.20.120.30">
    <property type="entry name" value="Aspartate receptor, ligand-binding domain"/>
    <property type="match status" value="1"/>
</dbReference>
<dbReference type="CDD" id="cd01068">
    <property type="entry name" value="globin_sensor"/>
    <property type="match status" value="1"/>
</dbReference>
<name>A0A926P4F8_9HYPH</name>
<dbReference type="InterPro" id="IPR044398">
    <property type="entry name" value="Globin-sensor_dom"/>
</dbReference>
<dbReference type="SMART" id="SM00283">
    <property type="entry name" value="MA"/>
    <property type="match status" value="1"/>
</dbReference>
<dbReference type="GO" id="GO:0016020">
    <property type="term" value="C:membrane"/>
    <property type="evidence" value="ECO:0007669"/>
    <property type="project" value="InterPro"/>
</dbReference>
<evidence type="ECO:0000256" key="3">
    <source>
        <dbReference type="PROSITE-ProRule" id="PRU00284"/>
    </source>
</evidence>
<proteinExistence type="inferred from homology"/>
<dbReference type="InterPro" id="IPR012292">
    <property type="entry name" value="Globin/Proto"/>
</dbReference>
<dbReference type="InterPro" id="IPR039379">
    <property type="entry name" value="Protoglobin_sensor_dom"/>
</dbReference>
<organism evidence="6 7">
    <name type="scientific">Roseibium aggregatum</name>
    <dbReference type="NCBI Taxonomy" id="187304"/>
    <lineage>
        <taxon>Bacteria</taxon>
        <taxon>Pseudomonadati</taxon>
        <taxon>Pseudomonadota</taxon>
        <taxon>Alphaproteobacteria</taxon>
        <taxon>Hyphomicrobiales</taxon>
        <taxon>Stappiaceae</taxon>
        <taxon>Roseibium</taxon>
    </lineage>
</organism>
<dbReference type="Gene3D" id="1.10.490.10">
    <property type="entry name" value="Globins"/>
    <property type="match status" value="1"/>
</dbReference>
<dbReference type="Pfam" id="PF11563">
    <property type="entry name" value="Protoglobin"/>
    <property type="match status" value="1"/>
</dbReference>
<protein>
    <recommendedName>
        <fullName evidence="5">Methyl-accepting transducer domain-containing protein</fullName>
    </recommendedName>
</protein>
<evidence type="ECO:0000259" key="5">
    <source>
        <dbReference type="PROSITE" id="PS50111"/>
    </source>
</evidence>
<feature type="domain" description="Methyl-accepting transducer" evidence="5">
    <location>
        <begin position="191"/>
        <end position="409"/>
    </location>
</feature>
<dbReference type="InterPro" id="IPR009050">
    <property type="entry name" value="Globin-like_sf"/>
</dbReference>
<dbReference type="GO" id="GO:0006935">
    <property type="term" value="P:chemotaxis"/>
    <property type="evidence" value="ECO:0007669"/>
    <property type="project" value="InterPro"/>
</dbReference>
<dbReference type="PRINTS" id="PR00260">
    <property type="entry name" value="CHEMTRNSDUCR"/>
</dbReference>
<evidence type="ECO:0000313" key="6">
    <source>
        <dbReference type="EMBL" id="MBD1549693.1"/>
    </source>
</evidence>
<accession>A0A926P4F8</accession>